<proteinExistence type="predicted"/>
<dbReference type="InterPro" id="IPR036388">
    <property type="entry name" value="WH-like_DNA-bd_sf"/>
</dbReference>
<keyword evidence="1" id="KW-0805">Transcription regulation</keyword>
<dbReference type="PROSITE" id="PS51118">
    <property type="entry name" value="HTH_HXLR"/>
    <property type="match status" value="1"/>
</dbReference>
<dbReference type="OrthoDB" id="9791143at2"/>
<dbReference type="AlphaFoldDB" id="A0A1M5PYJ8"/>
<accession>A0A1M5PYJ8</accession>
<dbReference type="GeneID" id="89509113"/>
<dbReference type="InterPro" id="IPR002577">
    <property type="entry name" value="HTH_HxlR"/>
</dbReference>
<dbReference type="PANTHER" id="PTHR33204:SF29">
    <property type="entry name" value="TRANSCRIPTIONAL REGULATOR"/>
    <property type="match status" value="1"/>
</dbReference>
<dbReference type="EMBL" id="FQXK01000003">
    <property type="protein sequence ID" value="SHH07077.1"/>
    <property type="molecule type" value="Genomic_DNA"/>
</dbReference>
<dbReference type="SUPFAM" id="SSF46785">
    <property type="entry name" value="Winged helix' DNA-binding domain"/>
    <property type="match status" value="1"/>
</dbReference>
<keyword evidence="2" id="KW-0238">DNA-binding</keyword>
<protein>
    <submittedName>
        <fullName evidence="5">Transcriptional regulator, HxlR family</fullName>
    </submittedName>
</protein>
<organism evidence="5 6">
    <name type="scientific">Butyrivibrio fibrisolvens DSM 3071</name>
    <dbReference type="NCBI Taxonomy" id="1121131"/>
    <lineage>
        <taxon>Bacteria</taxon>
        <taxon>Bacillati</taxon>
        <taxon>Bacillota</taxon>
        <taxon>Clostridia</taxon>
        <taxon>Lachnospirales</taxon>
        <taxon>Lachnospiraceae</taxon>
        <taxon>Butyrivibrio</taxon>
    </lineage>
</organism>
<evidence type="ECO:0000256" key="1">
    <source>
        <dbReference type="ARBA" id="ARBA00023015"/>
    </source>
</evidence>
<evidence type="ECO:0000256" key="3">
    <source>
        <dbReference type="ARBA" id="ARBA00023163"/>
    </source>
</evidence>
<dbReference type="Gene3D" id="1.10.10.10">
    <property type="entry name" value="Winged helix-like DNA-binding domain superfamily/Winged helix DNA-binding domain"/>
    <property type="match status" value="1"/>
</dbReference>
<dbReference type="Proteomes" id="UP000184278">
    <property type="component" value="Unassembled WGS sequence"/>
</dbReference>
<keyword evidence="6" id="KW-1185">Reference proteome</keyword>
<dbReference type="GO" id="GO:0003677">
    <property type="term" value="F:DNA binding"/>
    <property type="evidence" value="ECO:0007669"/>
    <property type="project" value="UniProtKB-KW"/>
</dbReference>
<dbReference type="Pfam" id="PF01638">
    <property type="entry name" value="HxlR"/>
    <property type="match status" value="1"/>
</dbReference>
<evidence type="ECO:0000313" key="5">
    <source>
        <dbReference type="EMBL" id="SHH07077.1"/>
    </source>
</evidence>
<sequence>MKSIYGQCPYATTQRVLQGKWAIVILFQLSTGTQRFNELERNIPDITRAMLTRQLRQLENDKLITRKVYAEVPPRVEYSLSEMGEKFRKVLDQIELFGFEYIKEIEKAEG</sequence>
<evidence type="ECO:0000313" key="6">
    <source>
        <dbReference type="Proteomes" id="UP000184278"/>
    </source>
</evidence>
<name>A0A1M5PYJ8_BUTFI</name>
<dbReference type="RefSeq" id="WP_013282515.1">
    <property type="nucleotide sequence ID" value="NZ_FQXK01000003.1"/>
</dbReference>
<evidence type="ECO:0000256" key="2">
    <source>
        <dbReference type="ARBA" id="ARBA00023125"/>
    </source>
</evidence>
<dbReference type="PANTHER" id="PTHR33204">
    <property type="entry name" value="TRANSCRIPTIONAL REGULATOR, MARR FAMILY"/>
    <property type="match status" value="1"/>
</dbReference>
<evidence type="ECO:0000259" key="4">
    <source>
        <dbReference type="PROSITE" id="PS51118"/>
    </source>
</evidence>
<feature type="domain" description="HTH hxlR-type" evidence="4">
    <location>
        <begin position="8"/>
        <end position="106"/>
    </location>
</feature>
<keyword evidence="3" id="KW-0804">Transcription</keyword>
<reference evidence="6" key="1">
    <citation type="submission" date="2016-11" db="EMBL/GenBank/DDBJ databases">
        <authorList>
            <person name="Varghese N."/>
            <person name="Submissions S."/>
        </authorList>
    </citation>
    <scope>NUCLEOTIDE SEQUENCE [LARGE SCALE GENOMIC DNA]</scope>
    <source>
        <strain evidence="6">DSM 3071</strain>
    </source>
</reference>
<dbReference type="InterPro" id="IPR036390">
    <property type="entry name" value="WH_DNA-bd_sf"/>
</dbReference>
<gene>
    <name evidence="5" type="ORF">SAMN02745229_00147</name>
</gene>